<evidence type="ECO:0000256" key="10">
    <source>
        <dbReference type="ARBA" id="ARBA00022833"/>
    </source>
</evidence>
<dbReference type="SMART" id="SM00355">
    <property type="entry name" value="ZnF_C2H2"/>
    <property type="match status" value="4"/>
</dbReference>
<feature type="compositionally biased region" description="Polar residues" evidence="13">
    <location>
        <begin position="753"/>
        <end position="762"/>
    </location>
</feature>
<feature type="compositionally biased region" description="Low complexity" evidence="13">
    <location>
        <begin position="711"/>
        <end position="722"/>
    </location>
</feature>
<dbReference type="PANTHER" id="PTHR22938">
    <property type="entry name" value="ZINC FINGER PROTEIN 598"/>
    <property type="match status" value="1"/>
</dbReference>
<reference evidence="15 16" key="1">
    <citation type="journal article" date="2016" name="Mol. Biol. Evol.">
        <title>Comparative Genomics of Early-Diverging Mushroom-Forming Fungi Provides Insights into the Origins of Lignocellulose Decay Capabilities.</title>
        <authorList>
            <person name="Nagy L.G."/>
            <person name="Riley R."/>
            <person name="Tritt A."/>
            <person name="Adam C."/>
            <person name="Daum C."/>
            <person name="Floudas D."/>
            <person name="Sun H."/>
            <person name="Yadav J.S."/>
            <person name="Pangilinan J."/>
            <person name="Larsson K.H."/>
            <person name="Matsuura K."/>
            <person name="Barry K."/>
            <person name="Labutti K."/>
            <person name="Kuo R."/>
            <person name="Ohm R.A."/>
            <person name="Bhattacharya S.S."/>
            <person name="Shirouzu T."/>
            <person name="Yoshinaga Y."/>
            <person name="Martin F.M."/>
            <person name="Grigoriev I.V."/>
            <person name="Hibbett D.S."/>
        </authorList>
    </citation>
    <scope>NUCLEOTIDE SEQUENCE [LARGE SCALE GENOMIC DNA]</scope>
    <source>
        <strain evidence="15 16">CBS 109695</strain>
    </source>
</reference>
<dbReference type="GO" id="GO:0005737">
    <property type="term" value="C:cytoplasm"/>
    <property type="evidence" value="ECO:0007669"/>
    <property type="project" value="UniProtKB-SubCell"/>
</dbReference>
<feature type="region of interest" description="Disordered" evidence="13">
    <location>
        <begin position="354"/>
        <end position="435"/>
    </location>
</feature>
<feature type="compositionally biased region" description="Basic residues" evidence="13">
    <location>
        <begin position="13"/>
        <end position="27"/>
    </location>
</feature>
<dbReference type="Pfam" id="PF25447">
    <property type="entry name" value="RING_ZNF598"/>
    <property type="match status" value="1"/>
</dbReference>
<dbReference type="GO" id="GO:0043022">
    <property type="term" value="F:ribosome binding"/>
    <property type="evidence" value="ECO:0007669"/>
    <property type="project" value="TreeGrafter"/>
</dbReference>
<dbReference type="Gene3D" id="3.30.40.10">
    <property type="entry name" value="Zinc/RING finger domain, C3HC4 (zinc finger)"/>
    <property type="match status" value="1"/>
</dbReference>
<dbReference type="InterPro" id="IPR057634">
    <property type="entry name" value="PAH_ZNF598/HEL2"/>
</dbReference>
<dbReference type="CDD" id="cd16615">
    <property type="entry name" value="RING-HC_ZNF598"/>
    <property type="match status" value="1"/>
</dbReference>
<evidence type="ECO:0000256" key="3">
    <source>
        <dbReference type="ARBA" id="ARBA00004906"/>
    </source>
</evidence>
<dbReference type="Pfam" id="PF23230">
    <property type="entry name" value="zf-C2H2_13"/>
    <property type="match status" value="1"/>
</dbReference>
<feature type="compositionally biased region" description="Low complexity" evidence="13">
    <location>
        <begin position="556"/>
        <end position="586"/>
    </location>
</feature>
<dbReference type="STRING" id="436010.A0A166GXS8"/>
<comment type="catalytic activity">
    <reaction evidence="1">
        <text>S-ubiquitinyl-[E2 ubiquitin-conjugating enzyme]-L-cysteine + [acceptor protein]-L-lysine = [E2 ubiquitin-conjugating enzyme]-L-cysteine + N(6)-ubiquitinyl-[acceptor protein]-L-lysine.</text>
        <dbReference type="EC" id="2.3.2.27"/>
    </reaction>
</comment>
<keyword evidence="9 12" id="KW-0863">Zinc-finger</keyword>
<evidence type="ECO:0000256" key="5">
    <source>
        <dbReference type="ARBA" id="ARBA00022490"/>
    </source>
</evidence>
<dbReference type="InterPro" id="IPR044288">
    <property type="entry name" value="ZNF598/HEL2"/>
</dbReference>
<evidence type="ECO:0000256" key="2">
    <source>
        <dbReference type="ARBA" id="ARBA00004496"/>
    </source>
</evidence>
<proteinExistence type="inferred from homology"/>
<dbReference type="EC" id="2.3.2.27" evidence="4"/>
<dbReference type="InterPro" id="IPR041888">
    <property type="entry name" value="RING-HC_ZNF598/HEL2"/>
</dbReference>
<comment type="pathway">
    <text evidence="3">Protein modification; protein ubiquitination.</text>
</comment>
<protein>
    <recommendedName>
        <fullName evidence="4">RING-type E3 ubiquitin transferase</fullName>
        <ecNumber evidence="4">2.3.2.27</ecNumber>
    </recommendedName>
</protein>
<keyword evidence="10" id="KW-0862">Zinc</keyword>
<organism evidence="15 16">
    <name type="scientific">Athelia psychrophila</name>
    <dbReference type="NCBI Taxonomy" id="1759441"/>
    <lineage>
        <taxon>Eukaryota</taxon>
        <taxon>Fungi</taxon>
        <taxon>Dikarya</taxon>
        <taxon>Basidiomycota</taxon>
        <taxon>Agaricomycotina</taxon>
        <taxon>Agaricomycetes</taxon>
        <taxon>Agaricomycetidae</taxon>
        <taxon>Atheliales</taxon>
        <taxon>Atheliaceae</taxon>
        <taxon>Athelia</taxon>
    </lineage>
</organism>
<evidence type="ECO:0000259" key="14">
    <source>
        <dbReference type="PROSITE" id="PS50089"/>
    </source>
</evidence>
<dbReference type="GO" id="GO:0061630">
    <property type="term" value="F:ubiquitin protein ligase activity"/>
    <property type="evidence" value="ECO:0007669"/>
    <property type="project" value="UniProtKB-EC"/>
</dbReference>
<feature type="region of interest" description="Disordered" evidence="13">
    <location>
        <begin position="616"/>
        <end position="762"/>
    </location>
</feature>
<dbReference type="GO" id="GO:0072344">
    <property type="term" value="P:rescue of stalled ribosome"/>
    <property type="evidence" value="ECO:0007669"/>
    <property type="project" value="InterPro"/>
</dbReference>
<feature type="compositionally biased region" description="Polar residues" evidence="13">
    <location>
        <begin position="616"/>
        <end position="627"/>
    </location>
</feature>
<dbReference type="InterPro" id="IPR056437">
    <property type="entry name" value="Znf-C2H2_ZNF598/HEL2"/>
</dbReference>
<name>A0A166GXS8_9AGAM</name>
<feature type="compositionally biased region" description="Gly residues" evidence="13">
    <location>
        <begin position="359"/>
        <end position="384"/>
    </location>
</feature>
<feature type="region of interest" description="Disordered" evidence="13">
    <location>
        <begin position="1"/>
        <end position="49"/>
    </location>
</feature>
<dbReference type="AlphaFoldDB" id="A0A166GXS8"/>
<evidence type="ECO:0000256" key="11">
    <source>
        <dbReference type="ARBA" id="ARBA00035113"/>
    </source>
</evidence>
<evidence type="ECO:0000256" key="1">
    <source>
        <dbReference type="ARBA" id="ARBA00000900"/>
    </source>
</evidence>
<evidence type="ECO:0000256" key="4">
    <source>
        <dbReference type="ARBA" id="ARBA00012483"/>
    </source>
</evidence>
<dbReference type="PROSITE" id="PS00028">
    <property type="entry name" value="ZINC_FINGER_C2H2_1"/>
    <property type="match status" value="1"/>
</dbReference>
<keyword evidence="6" id="KW-0597">Phosphoprotein</keyword>
<keyword evidence="16" id="KW-1185">Reference proteome</keyword>
<accession>A0A166GXS8</accession>
<dbReference type="InterPro" id="IPR013087">
    <property type="entry name" value="Znf_C2H2_type"/>
</dbReference>
<evidence type="ECO:0000256" key="9">
    <source>
        <dbReference type="ARBA" id="ARBA00022771"/>
    </source>
</evidence>
<feature type="compositionally biased region" description="Polar residues" evidence="13">
    <location>
        <begin position="669"/>
        <end position="696"/>
    </location>
</feature>
<evidence type="ECO:0000313" key="15">
    <source>
        <dbReference type="EMBL" id="KZP18272.1"/>
    </source>
</evidence>
<dbReference type="PROSITE" id="PS50089">
    <property type="entry name" value="ZF_RING_2"/>
    <property type="match status" value="1"/>
</dbReference>
<dbReference type="Proteomes" id="UP000076532">
    <property type="component" value="Unassembled WGS sequence"/>
</dbReference>
<feature type="domain" description="RING-type" evidence="14">
    <location>
        <begin position="83"/>
        <end position="123"/>
    </location>
</feature>
<comment type="subcellular location">
    <subcellularLocation>
        <location evidence="2">Cytoplasm</location>
    </subcellularLocation>
</comment>
<dbReference type="Pfam" id="PF23202">
    <property type="entry name" value="PAH_ZNF598"/>
    <property type="match status" value="1"/>
</dbReference>
<feature type="region of interest" description="Disordered" evidence="13">
    <location>
        <begin position="555"/>
        <end position="603"/>
    </location>
</feature>
<dbReference type="PROSITE" id="PS00518">
    <property type="entry name" value="ZF_RING_1"/>
    <property type="match status" value="1"/>
</dbReference>
<dbReference type="GO" id="GO:0016567">
    <property type="term" value="P:protein ubiquitination"/>
    <property type="evidence" value="ECO:0007669"/>
    <property type="project" value="TreeGrafter"/>
</dbReference>
<evidence type="ECO:0000313" key="16">
    <source>
        <dbReference type="Proteomes" id="UP000076532"/>
    </source>
</evidence>
<evidence type="ECO:0000256" key="13">
    <source>
        <dbReference type="SAM" id="MobiDB-lite"/>
    </source>
</evidence>
<evidence type="ECO:0000256" key="8">
    <source>
        <dbReference type="ARBA" id="ARBA00022723"/>
    </source>
</evidence>
<dbReference type="SUPFAM" id="SSF57850">
    <property type="entry name" value="RING/U-box"/>
    <property type="match status" value="1"/>
</dbReference>
<evidence type="ECO:0000256" key="6">
    <source>
        <dbReference type="ARBA" id="ARBA00022553"/>
    </source>
</evidence>
<dbReference type="InterPro" id="IPR017907">
    <property type="entry name" value="Znf_RING_CS"/>
</dbReference>
<dbReference type="PANTHER" id="PTHR22938:SF0">
    <property type="entry name" value="E3 UBIQUITIN-PROTEIN LIGASE ZNF598"/>
    <property type="match status" value="1"/>
</dbReference>
<keyword evidence="8" id="KW-0479">Metal-binding</keyword>
<gene>
    <name evidence="15" type="ORF">FIBSPDRAFT_1046304</name>
</gene>
<dbReference type="GO" id="GO:0008270">
    <property type="term" value="F:zinc ion binding"/>
    <property type="evidence" value="ECO:0007669"/>
    <property type="project" value="UniProtKB-KW"/>
</dbReference>
<keyword evidence="5" id="KW-0963">Cytoplasm</keyword>
<comment type="similarity">
    <text evidence="11">Belongs to the ZNF598/HEL2 family.</text>
</comment>
<feature type="compositionally biased region" description="Pro residues" evidence="13">
    <location>
        <begin position="587"/>
        <end position="600"/>
    </location>
</feature>
<feature type="compositionally biased region" description="Pro residues" evidence="13">
    <location>
        <begin position="635"/>
        <end position="644"/>
    </location>
</feature>
<dbReference type="InterPro" id="IPR001841">
    <property type="entry name" value="Znf_RING"/>
</dbReference>
<dbReference type="InterPro" id="IPR013083">
    <property type="entry name" value="Znf_RING/FYVE/PHD"/>
</dbReference>
<keyword evidence="7" id="KW-0808">Transferase</keyword>
<dbReference type="OrthoDB" id="3838338at2759"/>
<dbReference type="EMBL" id="KV417574">
    <property type="protein sequence ID" value="KZP18272.1"/>
    <property type="molecule type" value="Genomic_DNA"/>
</dbReference>
<evidence type="ECO:0000256" key="12">
    <source>
        <dbReference type="PROSITE-ProRule" id="PRU00175"/>
    </source>
</evidence>
<sequence>MSTQTATQTARGNAKRGRGGTRARGNNRGRGGQNGPQATSRPDASTSVATAATAIVTDDKTKALSEAQANGVPADDADDAEVCWICAEPVKYYSVSDCDHRVCHICALRLRALYKKTDCTFCKTAQPTVIFTVSPDAAFLNYKPDDIPCKDSKLGIFFENEAMMEETLLLLRFNCPDSSCDYIGAGWGDLKLHVRGLHGKLLCEVCIRFKKVFSHEHALYAPNILPLHLPSMAHRSQKAIPKEQIEGGVHPLCQFCRECFFSDDELYSHMRERHEECFVCKRNEVRDQYFKDYQHLERHFTDAHFACTQTSCQARKFVVFNSLLDLKGHMVDEHGQEMNSRDKKDARRVQAEFEFDELGSGGGRHGRRGGGGGGGRGGGGGGGRDSPDAGPSRPNGNSRRNAFAGNLTVEGAGMNRTTPPGPSRRASPSPPPEDPVIAERYAAFIARLGSLAPHPTTAIPSVKASVRGFKASEASARDIISTVWTVLDQNLDDTASIINAVVDLMDEEDKKKDLLSSWNGFKIEQRRQFPDLVPTSVGSGYAGIANGRVLNAKNVTSTRSSRQSSGQLWDRVAQAAGPSSSSARAPVPAPRPPPSFPPLQPALAPAPVQTFRQNANRTTPWSASSSGGVRAPTTAPGPPLPTSVPGPGASLADTRKKGPGGQPRPPAPLSNSLFPGLPSSSSTRQKPAVRGNQSLKNIMGDNTPDASAWIPSAGGSSGSATPAPTPAQEDGVETAAEAIAPSKSKKKGKQKQTLFTLGSFPT</sequence>
<evidence type="ECO:0000256" key="7">
    <source>
        <dbReference type="ARBA" id="ARBA00022679"/>
    </source>
</evidence>